<feature type="coiled-coil region" evidence="2">
    <location>
        <begin position="923"/>
        <end position="950"/>
    </location>
</feature>
<feature type="region of interest" description="Disordered" evidence="3">
    <location>
        <begin position="58"/>
        <end position="109"/>
    </location>
</feature>
<keyword evidence="1" id="KW-0479">Metal-binding</keyword>
<evidence type="ECO:0000256" key="3">
    <source>
        <dbReference type="SAM" id="MobiDB-lite"/>
    </source>
</evidence>
<feature type="compositionally biased region" description="Acidic residues" evidence="3">
    <location>
        <begin position="808"/>
        <end position="838"/>
    </location>
</feature>
<dbReference type="EMBL" id="JARAOO010000005">
    <property type="protein sequence ID" value="KAJ7969383.1"/>
    <property type="molecule type" value="Genomic_DNA"/>
</dbReference>
<dbReference type="PANTHER" id="PTHR47820:SF3">
    <property type="entry name" value="OS07G0499800 PROTEIN"/>
    <property type="match status" value="1"/>
</dbReference>
<dbReference type="CDD" id="cd16647">
    <property type="entry name" value="mRING-HC-C3HC5_NEU1"/>
    <property type="match status" value="1"/>
</dbReference>
<dbReference type="Proteomes" id="UP001163823">
    <property type="component" value="Chromosome 5"/>
</dbReference>
<feature type="region of interest" description="Disordered" evidence="3">
    <location>
        <begin position="304"/>
        <end position="325"/>
    </location>
</feature>
<evidence type="ECO:0000256" key="1">
    <source>
        <dbReference type="PROSITE-ProRule" id="PRU00175"/>
    </source>
</evidence>
<dbReference type="InterPro" id="IPR001841">
    <property type="entry name" value="Znf_RING"/>
</dbReference>
<proteinExistence type="predicted"/>
<feature type="compositionally biased region" description="Low complexity" evidence="3">
    <location>
        <begin position="896"/>
        <end position="912"/>
    </location>
</feature>
<dbReference type="GO" id="GO:0008270">
    <property type="term" value="F:zinc ion binding"/>
    <property type="evidence" value="ECO:0007669"/>
    <property type="project" value="UniProtKB-KW"/>
</dbReference>
<feature type="domain" description="RING-type" evidence="4">
    <location>
        <begin position="984"/>
        <end position="1023"/>
    </location>
</feature>
<keyword evidence="1" id="KW-0862">Zinc</keyword>
<feature type="compositionally biased region" description="Polar residues" evidence="3">
    <location>
        <begin position="147"/>
        <end position="157"/>
    </location>
</feature>
<dbReference type="Gene3D" id="3.30.40.10">
    <property type="entry name" value="Zinc/RING finger domain, C3HC4 (zinc finger)"/>
    <property type="match status" value="1"/>
</dbReference>
<dbReference type="Pfam" id="PF13920">
    <property type="entry name" value="zf-C3HC4_3"/>
    <property type="match status" value="1"/>
</dbReference>
<reference evidence="5" key="1">
    <citation type="journal article" date="2023" name="Science">
        <title>Elucidation of the pathway for biosynthesis of saponin adjuvants from the soapbark tree.</title>
        <authorList>
            <person name="Reed J."/>
            <person name="Orme A."/>
            <person name="El-Demerdash A."/>
            <person name="Owen C."/>
            <person name="Martin L.B.B."/>
            <person name="Misra R.C."/>
            <person name="Kikuchi S."/>
            <person name="Rejzek M."/>
            <person name="Martin A.C."/>
            <person name="Harkess A."/>
            <person name="Leebens-Mack J."/>
            <person name="Louveau T."/>
            <person name="Stephenson M.J."/>
            <person name="Osbourn A."/>
        </authorList>
    </citation>
    <scope>NUCLEOTIDE SEQUENCE</scope>
    <source>
        <strain evidence="5">S10</strain>
    </source>
</reference>
<dbReference type="PANTHER" id="PTHR47820">
    <property type="entry name" value="BNAC05G24000D PROTEIN"/>
    <property type="match status" value="1"/>
</dbReference>
<dbReference type="SUPFAM" id="SSF57850">
    <property type="entry name" value="RING/U-box"/>
    <property type="match status" value="1"/>
</dbReference>
<feature type="region of interest" description="Disordered" evidence="3">
    <location>
        <begin position="197"/>
        <end position="270"/>
    </location>
</feature>
<feature type="region of interest" description="Disordered" evidence="3">
    <location>
        <begin position="582"/>
        <end position="659"/>
    </location>
</feature>
<feature type="compositionally biased region" description="Polar residues" evidence="3">
    <location>
        <begin position="630"/>
        <end position="659"/>
    </location>
</feature>
<feature type="region of interest" description="Disordered" evidence="3">
    <location>
        <begin position="526"/>
        <end position="560"/>
    </location>
</feature>
<organism evidence="5 6">
    <name type="scientific">Quillaja saponaria</name>
    <name type="common">Soap bark tree</name>
    <dbReference type="NCBI Taxonomy" id="32244"/>
    <lineage>
        <taxon>Eukaryota</taxon>
        <taxon>Viridiplantae</taxon>
        <taxon>Streptophyta</taxon>
        <taxon>Embryophyta</taxon>
        <taxon>Tracheophyta</taxon>
        <taxon>Spermatophyta</taxon>
        <taxon>Magnoliopsida</taxon>
        <taxon>eudicotyledons</taxon>
        <taxon>Gunneridae</taxon>
        <taxon>Pentapetalae</taxon>
        <taxon>rosids</taxon>
        <taxon>fabids</taxon>
        <taxon>Fabales</taxon>
        <taxon>Quillajaceae</taxon>
        <taxon>Quillaja</taxon>
    </lineage>
</organism>
<sequence length="1036" mass="116749">MASSQVEIASSAPFGCVLRDHNRRDVCRENNARAAQAAFHKNLKNLVRDHLNTCISISPDSDSAPKENTHNPIKNDSNIADSRVSNGEKNHSRKLQLETSKHKNNRDESLIMSPRQSRILDRQAARQAREMVSTIENQTREAELLTLPNSPSVTSRGSGIRKEENPAPSDVSPQTSNLGASSLVQIWEKRLNKSNSMNLRTSACPSRSNSDGNSNENAVSVEESSKGSETGESVDERPVNDDSFPDWESDRTEPSDQPCSSIGPNSNAGESEKLRVVDIIKRLTAANQMQTQLSYLQSQLSSSSDDIEHEQSSCVAGSPSRERELELERDRASITDQAERKAFPQVIHSPRIRGRQAFTELLMQRVRDRLGELDTLTGRGAVSKFTHKGRIQSMLRLRLLQRGMVVHEQPRQQSAAPEVNRLQQGSSIMHLRERFSTSVERGTAVQSAAADPRSSYGEIVNKTSKLDDSSNPSQLKEDNKNVCSTKNHSTELIQKPKNVCSTVVSTSAGLRSSHVEIVKNTLKLDDSANPNQLNKENKNVCSTNNHSTEPTQKSKNVSSTVVVTTVADPRSSLEEIVNNTLKLDDSASPNQHNQDSKNVCSTNIHSTQPIQKSVPETRPHVIGEEAVPSSDVNSNGITCEAQNLNSQETAETTASTNGWDENEIAEEVDESSNQQYAEASYDEKEEELEESYQLYDDTNYDWISNISRPRSYWEDLRQAWYREMLTTGSDKREIRQLLERRTVSSFLTSDFRERMDRLMESRIDRQARQLYCQDDKEGSQERMEQLMEFSQERMLAEGSREGNREVEEREEEEEEEEERVLGGEEMDEDEEEEEDEKEEREASLISGQYHEVSDYFDQSTSSLEIPSPSLLRSWSYRDNEGGADSDRGASTPSPRPSQSQSYYQDSRQYSPSTNHHSIELELIYDLRGQMEQLYNEMSELRKSIKSCMDMQMMLQQPMKQEFHSVQTEAKKSSDGAPRKGNGNCCICYEVKVDSVLYRCGHMCACLKCAHELQRRSGKCPVCQAPVVDVVRVHVDT</sequence>
<protein>
    <submittedName>
        <fullName evidence="5">RING/U-box superfamily protein</fullName>
    </submittedName>
</protein>
<gene>
    <name evidence="5" type="ORF">O6P43_013357</name>
</gene>
<feature type="region of interest" description="Disordered" evidence="3">
    <location>
        <begin position="792"/>
        <end position="850"/>
    </location>
</feature>
<dbReference type="AlphaFoldDB" id="A0AAD7M3P2"/>
<accession>A0AAD7M3P2</accession>
<evidence type="ECO:0000256" key="2">
    <source>
        <dbReference type="SAM" id="Coils"/>
    </source>
</evidence>
<evidence type="ECO:0000259" key="4">
    <source>
        <dbReference type="PROSITE" id="PS50089"/>
    </source>
</evidence>
<feature type="region of interest" description="Disordered" evidence="3">
    <location>
        <begin position="874"/>
        <end position="914"/>
    </location>
</feature>
<feature type="compositionally biased region" description="Basic and acidic residues" evidence="3">
    <location>
        <begin position="875"/>
        <end position="887"/>
    </location>
</feature>
<feature type="compositionally biased region" description="Polar residues" evidence="3">
    <location>
        <begin position="582"/>
        <end position="611"/>
    </location>
</feature>
<evidence type="ECO:0000313" key="6">
    <source>
        <dbReference type="Proteomes" id="UP001163823"/>
    </source>
</evidence>
<feature type="compositionally biased region" description="Polar residues" evidence="3">
    <location>
        <begin position="255"/>
        <end position="269"/>
    </location>
</feature>
<feature type="compositionally biased region" description="Polar residues" evidence="3">
    <location>
        <begin position="70"/>
        <end position="85"/>
    </location>
</feature>
<dbReference type="InterPro" id="IPR013083">
    <property type="entry name" value="Znf_RING/FYVE/PHD"/>
</dbReference>
<feature type="compositionally biased region" description="Basic and acidic residues" evidence="3">
    <location>
        <begin position="86"/>
        <end position="109"/>
    </location>
</feature>
<comment type="caution">
    <text evidence="5">The sequence shown here is derived from an EMBL/GenBank/DDBJ whole genome shotgun (WGS) entry which is preliminary data.</text>
</comment>
<dbReference type="PROSITE" id="PS50089">
    <property type="entry name" value="ZF_RING_2"/>
    <property type="match status" value="1"/>
</dbReference>
<keyword evidence="6" id="KW-1185">Reference proteome</keyword>
<feature type="region of interest" description="Disordered" evidence="3">
    <location>
        <begin position="463"/>
        <end position="483"/>
    </location>
</feature>
<keyword evidence="2" id="KW-0175">Coiled coil</keyword>
<feature type="compositionally biased region" description="Basic and acidic residues" evidence="3">
    <location>
        <begin position="792"/>
        <end position="807"/>
    </location>
</feature>
<feature type="compositionally biased region" description="Polar residues" evidence="3">
    <location>
        <begin position="528"/>
        <end position="556"/>
    </location>
</feature>
<keyword evidence="1" id="KW-0863">Zinc-finger</keyword>
<dbReference type="KEGG" id="qsa:O6P43_013357"/>
<evidence type="ECO:0000313" key="5">
    <source>
        <dbReference type="EMBL" id="KAJ7969383.1"/>
    </source>
</evidence>
<feature type="compositionally biased region" description="Low complexity" evidence="3">
    <location>
        <begin position="213"/>
        <end position="231"/>
    </location>
</feature>
<feature type="compositionally biased region" description="Polar residues" evidence="3">
    <location>
        <begin position="197"/>
        <end position="212"/>
    </location>
</feature>
<name>A0AAD7M3P2_QUISA</name>
<feature type="region of interest" description="Disordered" evidence="3">
    <location>
        <begin position="135"/>
        <end position="178"/>
    </location>
</feature>